<feature type="region of interest" description="Disordered" evidence="6">
    <location>
        <begin position="1"/>
        <end position="95"/>
    </location>
</feature>
<gene>
    <name evidence="10" type="ORF">GXW75_18485</name>
</gene>
<keyword evidence="3" id="KW-0285">Flavoprotein</keyword>
<evidence type="ECO:0000259" key="8">
    <source>
        <dbReference type="Pfam" id="PF00890"/>
    </source>
</evidence>
<feature type="domain" description="FAD-dependent oxidoreductase 2 FAD-binding" evidence="8">
    <location>
        <begin position="130"/>
        <end position="164"/>
    </location>
</feature>
<accession>A0A9X9WLN9</accession>
<organism evidence="10 11">
    <name type="scientific">Neoroseomonas oryzicola</name>
    <dbReference type="NCBI Taxonomy" id="535904"/>
    <lineage>
        <taxon>Bacteria</taxon>
        <taxon>Pseudomonadati</taxon>
        <taxon>Pseudomonadota</taxon>
        <taxon>Alphaproteobacteria</taxon>
        <taxon>Acetobacterales</taxon>
        <taxon>Acetobacteraceae</taxon>
        <taxon>Neoroseomonas</taxon>
    </lineage>
</organism>
<evidence type="ECO:0000313" key="11">
    <source>
        <dbReference type="Proteomes" id="UP001138708"/>
    </source>
</evidence>
<dbReference type="PANTHER" id="PTHR42784">
    <property type="entry name" value="PYRANOSE 2-OXIDASE"/>
    <property type="match status" value="1"/>
</dbReference>
<feature type="compositionally biased region" description="Low complexity" evidence="6">
    <location>
        <begin position="16"/>
        <end position="38"/>
    </location>
</feature>
<evidence type="ECO:0000256" key="6">
    <source>
        <dbReference type="SAM" id="MobiDB-lite"/>
    </source>
</evidence>
<feature type="compositionally biased region" description="Low complexity" evidence="6">
    <location>
        <begin position="57"/>
        <end position="73"/>
    </location>
</feature>
<dbReference type="PANTHER" id="PTHR42784:SF1">
    <property type="entry name" value="PYRANOSE 2-OXIDASE"/>
    <property type="match status" value="1"/>
</dbReference>
<protein>
    <submittedName>
        <fullName evidence="10">GMC family oxidoreductase</fullName>
    </submittedName>
</protein>
<dbReference type="SUPFAM" id="SSF51905">
    <property type="entry name" value="FAD/NAD(P)-binding domain"/>
    <property type="match status" value="1"/>
</dbReference>
<evidence type="ECO:0000256" key="5">
    <source>
        <dbReference type="ARBA" id="ARBA00023002"/>
    </source>
</evidence>
<feature type="domain" description="Glucose-methanol-choline oxidoreductase N-terminal" evidence="7">
    <location>
        <begin position="330"/>
        <end position="420"/>
    </location>
</feature>
<name>A0A9X9WLN9_9PROT</name>
<dbReference type="GO" id="GO:0016614">
    <property type="term" value="F:oxidoreductase activity, acting on CH-OH group of donors"/>
    <property type="evidence" value="ECO:0007669"/>
    <property type="project" value="InterPro"/>
</dbReference>
<dbReference type="Pfam" id="PF05199">
    <property type="entry name" value="GMC_oxred_C"/>
    <property type="match status" value="1"/>
</dbReference>
<dbReference type="InterPro" id="IPR003953">
    <property type="entry name" value="FAD-dep_OxRdtase_2_FAD-bd"/>
</dbReference>
<feature type="compositionally biased region" description="Basic residues" evidence="6">
    <location>
        <begin position="42"/>
        <end position="56"/>
    </location>
</feature>
<evidence type="ECO:0000259" key="7">
    <source>
        <dbReference type="Pfam" id="PF00732"/>
    </source>
</evidence>
<sequence length="661" mass="70981">MRQRRAGGGLHRSRARAGGQPRPAALRGGRGAAHACGGVRRGACRRPHRRGRRLATRRGFAGPARAAGAAAARDPLYGRDRGRGSPRTGRPLSLGARLAGAPLHQGARAVQRHLRRLGPHVTTDPTDACDVAIVGSGVAGAHAAHGLAAKGLRVIVLEAGQRRSRAELTRTFFANPVKGPQSAYPPDPFAPFPEDDRYADFYVQGGEMPFIGAYLRLVGGTSWHWTGFADRLRPNDLRMRSLYGVGEDWPIGYAELEPYYERAEREWGVAGDPRFTWGAPRRGPFPQPPVPPSALDLALAPALTQLGLTAGLFSHARNSVPFDGRPACCGNNTCVPICPIGAKYDASVHVAKAEAAGARLIERARVDFIELDAARRVSALVAKRPDGATLRVTARHYVLCCHAIETPRLLLASRQAQAPNGVANGSDNVGRWLLTQANQDCQGLTRDPVLPYRGPQQTSGIEQMRDGAFRRDRAAVGTSFMNSGWSGNSDATRVARDLIAQGLKGSALVEGLNQRVSRHLRLNASAETLARRENRVELDPVLRDAAGIPRPRVTFALDDYTRRGLDEALKVNQRILDAMGATYVTWNAPYLSNAIIAGTTRMGRDPAVSVVGPDLRTHEHPNLSILGPSTHVSAPVNAPSLTVAAMAYRLADRLGAPGGLD</sequence>
<evidence type="ECO:0000259" key="9">
    <source>
        <dbReference type="Pfam" id="PF05199"/>
    </source>
</evidence>
<comment type="caution">
    <text evidence="10">The sequence shown here is derived from an EMBL/GenBank/DDBJ whole genome shotgun (WGS) entry which is preliminary data.</text>
</comment>
<evidence type="ECO:0000313" key="10">
    <source>
        <dbReference type="EMBL" id="MBR0661249.1"/>
    </source>
</evidence>
<dbReference type="AlphaFoldDB" id="A0A9X9WLN9"/>
<dbReference type="SUPFAM" id="SSF54373">
    <property type="entry name" value="FAD-linked reductases, C-terminal domain"/>
    <property type="match status" value="1"/>
</dbReference>
<feature type="compositionally biased region" description="Basic residues" evidence="6">
    <location>
        <begin position="1"/>
        <end position="15"/>
    </location>
</feature>
<comment type="cofactor">
    <cofactor evidence="1">
        <name>FAD</name>
        <dbReference type="ChEBI" id="CHEBI:57692"/>
    </cofactor>
</comment>
<evidence type="ECO:0000256" key="3">
    <source>
        <dbReference type="ARBA" id="ARBA00022630"/>
    </source>
</evidence>
<dbReference type="Pfam" id="PF00890">
    <property type="entry name" value="FAD_binding_2"/>
    <property type="match status" value="1"/>
</dbReference>
<dbReference type="GO" id="GO:0050660">
    <property type="term" value="F:flavin adenine dinucleotide binding"/>
    <property type="evidence" value="ECO:0007669"/>
    <property type="project" value="InterPro"/>
</dbReference>
<dbReference type="InterPro" id="IPR000172">
    <property type="entry name" value="GMC_OxRdtase_N"/>
</dbReference>
<keyword evidence="5" id="KW-0560">Oxidoreductase</keyword>
<reference evidence="10" key="2">
    <citation type="journal article" date="2021" name="Syst. Appl. Microbiol.">
        <title>Roseomonas hellenica sp. nov., isolated from roots of wild-growing Alkanna tinctoria.</title>
        <authorList>
            <person name="Rat A."/>
            <person name="Naranjo H.D."/>
            <person name="Lebbe L."/>
            <person name="Cnockaert M."/>
            <person name="Krigas N."/>
            <person name="Grigoriadou K."/>
            <person name="Maloupa E."/>
            <person name="Willems A."/>
        </authorList>
    </citation>
    <scope>NUCLEOTIDE SEQUENCE</scope>
    <source>
        <strain evidence="10">LMG 31161</strain>
    </source>
</reference>
<dbReference type="Proteomes" id="UP001138708">
    <property type="component" value="Unassembled WGS sequence"/>
</dbReference>
<evidence type="ECO:0000256" key="2">
    <source>
        <dbReference type="ARBA" id="ARBA00010790"/>
    </source>
</evidence>
<proteinExistence type="inferred from homology"/>
<dbReference type="InterPro" id="IPR036188">
    <property type="entry name" value="FAD/NAD-bd_sf"/>
</dbReference>
<evidence type="ECO:0000256" key="4">
    <source>
        <dbReference type="ARBA" id="ARBA00022827"/>
    </source>
</evidence>
<keyword evidence="4" id="KW-0274">FAD</keyword>
<feature type="domain" description="Glucose-methanol-choline oxidoreductase C-terminal" evidence="9">
    <location>
        <begin position="531"/>
        <end position="647"/>
    </location>
</feature>
<evidence type="ECO:0000256" key="1">
    <source>
        <dbReference type="ARBA" id="ARBA00001974"/>
    </source>
</evidence>
<comment type="similarity">
    <text evidence="2">Belongs to the GMC oxidoreductase family.</text>
</comment>
<dbReference type="Pfam" id="PF00732">
    <property type="entry name" value="GMC_oxred_N"/>
    <property type="match status" value="1"/>
</dbReference>
<dbReference type="EMBL" id="JAAEDK010000048">
    <property type="protein sequence ID" value="MBR0661249.1"/>
    <property type="molecule type" value="Genomic_DNA"/>
</dbReference>
<dbReference type="Gene3D" id="3.50.50.60">
    <property type="entry name" value="FAD/NAD(P)-binding domain"/>
    <property type="match status" value="2"/>
</dbReference>
<dbReference type="InterPro" id="IPR007867">
    <property type="entry name" value="GMC_OxRtase_C"/>
</dbReference>
<dbReference type="InterPro" id="IPR051473">
    <property type="entry name" value="P2Ox-like"/>
</dbReference>
<reference evidence="10" key="1">
    <citation type="submission" date="2020-01" db="EMBL/GenBank/DDBJ databases">
        <authorList>
            <person name="Rat A."/>
        </authorList>
    </citation>
    <scope>NUCLEOTIDE SEQUENCE</scope>
    <source>
        <strain evidence="10">LMG 31161</strain>
    </source>
</reference>